<organism evidence="1 2">
    <name type="scientific">Phytophthora boehmeriae</name>
    <dbReference type="NCBI Taxonomy" id="109152"/>
    <lineage>
        <taxon>Eukaryota</taxon>
        <taxon>Sar</taxon>
        <taxon>Stramenopiles</taxon>
        <taxon>Oomycota</taxon>
        <taxon>Peronosporomycetes</taxon>
        <taxon>Peronosporales</taxon>
        <taxon>Peronosporaceae</taxon>
        <taxon>Phytophthora</taxon>
    </lineage>
</organism>
<evidence type="ECO:0000313" key="1">
    <source>
        <dbReference type="EMBL" id="KAG7402038.1"/>
    </source>
</evidence>
<reference evidence="1" key="1">
    <citation type="submission" date="2021-02" db="EMBL/GenBank/DDBJ databases">
        <authorList>
            <person name="Palmer J.M."/>
        </authorList>
    </citation>
    <scope>NUCLEOTIDE SEQUENCE</scope>
    <source>
        <strain evidence="1">SCRP23</strain>
    </source>
</reference>
<evidence type="ECO:0000313" key="2">
    <source>
        <dbReference type="Proteomes" id="UP000693981"/>
    </source>
</evidence>
<dbReference type="AlphaFoldDB" id="A0A8T1XCM2"/>
<accession>A0A8T1XCM2</accession>
<keyword evidence="2" id="KW-1185">Reference proteome</keyword>
<name>A0A8T1XCM2_9STRA</name>
<dbReference type="EMBL" id="JAGDFL010000004">
    <property type="protein sequence ID" value="KAG7402038.1"/>
    <property type="molecule type" value="Genomic_DNA"/>
</dbReference>
<proteinExistence type="predicted"/>
<comment type="caution">
    <text evidence="1">The sequence shown here is derived from an EMBL/GenBank/DDBJ whole genome shotgun (WGS) entry which is preliminary data.</text>
</comment>
<dbReference type="OrthoDB" id="59124at2759"/>
<sequence length="107" mass="12107">MGRPRVTLSAVALSGITGMTVASVSLLAYMRFQHPQEFADASIRMTNPEVSSDFNKKWGLFGTGIADSIPQGVKDLFYVPDMAERYEVHKKKREQQIRQSLEDFRPK</sequence>
<dbReference type="Proteomes" id="UP000693981">
    <property type="component" value="Unassembled WGS sequence"/>
</dbReference>
<gene>
    <name evidence="1" type="ORF">PHYBOEH_007252</name>
</gene>
<protein>
    <submittedName>
        <fullName evidence="1">Uncharacterized protein</fullName>
    </submittedName>
</protein>